<proteinExistence type="predicted"/>
<protein>
    <submittedName>
        <fullName evidence="2">Uncharacterized protein DUF262</fullName>
    </submittedName>
</protein>
<evidence type="ECO:0000313" key="2">
    <source>
        <dbReference type="EMBL" id="RCW33867.1"/>
    </source>
</evidence>
<organism evidence="2 3">
    <name type="scientific">Marinilabilia salmonicolor</name>
    <dbReference type="NCBI Taxonomy" id="989"/>
    <lineage>
        <taxon>Bacteria</taxon>
        <taxon>Pseudomonadati</taxon>
        <taxon>Bacteroidota</taxon>
        <taxon>Bacteroidia</taxon>
        <taxon>Marinilabiliales</taxon>
        <taxon>Marinilabiliaceae</taxon>
        <taxon>Marinilabilia</taxon>
    </lineage>
</organism>
<feature type="domain" description="GmrSD restriction endonucleases N-terminal" evidence="1">
    <location>
        <begin position="7"/>
        <end position="269"/>
    </location>
</feature>
<dbReference type="InterPro" id="IPR004919">
    <property type="entry name" value="GmrSD_N"/>
</dbReference>
<gene>
    <name evidence="2" type="ORF">DFO77_11229</name>
</gene>
<evidence type="ECO:0000313" key="3">
    <source>
        <dbReference type="Proteomes" id="UP000252733"/>
    </source>
</evidence>
<dbReference type="RefSeq" id="WP_114437093.1">
    <property type="nucleotide sequence ID" value="NZ_QPIZ01000012.1"/>
</dbReference>
<dbReference type="Pfam" id="PF03235">
    <property type="entry name" value="GmrSD_N"/>
    <property type="match status" value="1"/>
</dbReference>
<accession>A0A368UY48</accession>
<keyword evidence="3" id="KW-1185">Reference proteome</keyword>
<name>A0A368UY48_9BACT</name>
<comment type="caution">
    <text evidence="2">The sequence shown here is derived from an EMBL/GenBank/DDBJ whole genome shotgun (WGS) entry which is preliminary data.</text>
</comment>
<dbReference type="AlphaFoldDB" id="A0A368UY48"/>
<reference evidence="2 3" key="1">
    <citation type="submission" date="2018-07" db="EMBL/GenBank/DDBJ databases">
        <title>Freshwater and sediment microbial communities from various areas in North America, analyzing microbe dynamics in response to fracking.</title>
        <authorList>
            <person name="Lamendella R."/>
        </authorList>
    </citation>
    <scope>NUCLEOTIDE SEQUENCE [LARGE SCALE GENOMIC DNA]</scope>
    <source>
        <strain evidence="2 3">160A</strain>
    </source>
</reference>
<dbReference type="EMBL" id="QPIZ01000012">
    <property type="protein sequence ID" value="RCW33867.1"/>
    <property type="molecule type" value="Genomic_DNA"/>
</dbReference>
<evidence type="ECO:0000259" key="1">
    <source>
        <dbReference type="Pfam" id="PF03235"/>
    </source>
</evidence>
<dbReference type="Proteomes" id="UP000252733">
    <property type="component" value="Unassembled WGS sequence"/>
</dbReference>
<sequence length="850" mass="102408">MKTSFWKLINRYKIEIPEIQRDYAQGRIDEKVNAIRKKFIEDLLACLFEDDKFLNLDFIFGQSISRQNIAEFEKHKYNLESMLNVLAKYSEETGISFEHQINPKPIDKNKEKVLIPIDGQQRLTTLFLLHLFFGARASKDTSLLNNFTYCTRKSSTQFIEKLIANKKILNQKTNKPSTNIKDEPWFFKSWTKDPTIQGMLVTLDEIARQTFYYEDNNFPEGWKNLITEDYKIFFNFFDIQEKNLNNDLYIKMNARGKPLSEFENFKAWLEKKWNNSSITPDDWKIKLDKEWMNLFWDTKDKISDIDTNYLNFFKIIALFRWIDKNNNIISSDAINEQNLAIIKKLRNNNYVPIEFYENNELFNDQDTIHFIFYILDCMSNEEHLMPEEEKFETIVNSIWHSPFYNESKGFRKTIFNSILDLNLTHLAFIYSVFRFLYLSNHQRLSDYSDLEKKNLTDWLRVSRNIIYNSRIDNEVPFVKAVNAIAELENNILNIKGHIKFTKDKNNQNRYDWISFFSTRQVNEEWIKSNLDPNFWEDSLIKAEDHIYFYGQIQFLLNLSVNAEDSELYNLEKFQYYLSKASQLFSKENLENNTLPIQRAFFAFDKSEELHWMRWHSNWRACFYSNNTPNSRIRDENWRNLFNKKTGILKDFLDSRSDFSFTYLMSYINDEKEKTNNWRFFILDNPDVLQHCGHNMIRFLGGNKEYTRLLEKTTAYSNQRDLKSYHLYLKFKYEEVLDISKERIKYCSVSHQGEVPFGIINGWYFNNQSYEIRFYFDVPNETFNKPYQVRFFHPDANNFNNYPNIIKKTLQEDFQFFNETDDYWYGLWKVEDTYEEAKNLIIDLCKALNKL</sequence>